<sequence>MHNLLTILGENTVLLKLPCGEKYPSNKNWQKTTLAEMTPDYLEELSSGRFNIGVLLGKPSSGLCSIDIDQDEAVEPFLQLNPTLQSSLRTRGARGANIWVRIVGEHPKLTKLKNKQGAPWGEFRADGGQTVIWGKHPSGCNYSIAAEQPIVEIPFEEINWPTDLQCPWRDVEALDSDDTLEELFTEQGPPFIHGEKGGVTLNQGCLAALFSREHLMIYIPEEGEFYCYNGENGLWEHKQLTTIKGMIDKLVRRLMIENELTCSLAKITAPFIESVLTLFRPKVEKPGAFTHPQSIIHVHNGVIDISGEEYLLKSFSPEFYSRNQIPVEYVEEATCPRFVHELLEPCLGPEDIDLIQRIMGSILLPYNAAQAIILITGAAGSGKSTFVDLAEKLIGKDNIYELRTNNLNGRFELQFYVGKRLLAGKDVPGHFLQEKGASILKKLSGGDTLSAEKKGLSTVITLQGDFHIIITSNSDLHVMVDGDSEAWRRRLIILEWSKRNTGRPNIPKFSEQLLQEEGSGILNWMLEGLHKHSKELSSHGGFLLNDSQRLRIDTLLNESDSVRAFVTEKLVLSPGGTITSRDLFYAYENYCDEQGWEPYGYHKAIRKFPALIQERYGLRRSHDIRVGDKELRGYRGLAIQD</sequence>
<dbReference type="Proteomes" id="UP000546464">
    <property type="component" value="Unassembled WGS sequence"/>
</dbReference>
<reference evidence="5 6" key="1">
    <citation type="submission" date="2020-07" db="EMBL/GenBank/DDBJ databases">
        <authorList>
            <person name="Feng X."/>
        </authorList>
    </citation>
    <scope>NUCLEOTIDE SEQUENCE [LARGE SCALE GENOMIC DNA]</scope>
    <source>
        <strain evidence="5 6">JCM31066</strain>
    </source>
</reference>
<evidence type="ECO:0000256" key="1">
    <source>
        <dbReference type="ARBA" id="ARBA00022741"/>
    </source>
</evidence>
<dbReference type="Pfam" id="PF09250">
    <property type="entry name" value="Prim-Pol"/>
    <property type="match status" value="1"/>
</dbReference>
<dbReference type="Pfam" id="PF19263">
    <property type="entry name" value="DUF5906"/>
    <property type="match status" value="1"/>
</dbReference>
<accession>A0A842HMG9</accession>
<protein>
    <submittedName>
        <fullName evidence="5">Bifunctional DNA primase/polymerase</fullName>
    </submittedName>
</protein>
<keyword evidence="2" id="KW-0378">Hydrolase</keyword>
<dbReference type="PANTHER" id="PTHR35372">
    <property type="entry name" value="ATP BINDING PROTEIN-RELATED"/>
    <property type="match status" value="1"/>
</dbReference>
<proteinExistence type="predicted"/>
<dbReference type="NCBIfam" id="TIGR01613">
    <property type="entry name" value="primase_Cterm"/>
    <property type="match status" value="1"/>
</dbReference>
<evidence type="ECO:0000313" key="5">
    <source>
        <dbReference type="EMBL" id="MBC2596281.1"/>
    </source>
</evidence>
<organism evidence="5 6">
    <name type="scientific">Ruficoccus amylovorans</name>
    <dbReference type="NCBI Taxonomy" id="1804625"/>
    <lineage>
        <taxon>Bacteria</taxon>
        <taxon>Pseudomonadati</taxon>
        <taxon>Verrucomicrobiota</taxon>
        <taxon>Opitutia</taxon>
        <taxon>Puniceicoccales</taxon>
        <taxon>Cerasicoccaceae</taxon>
        <taxon>Ruficoccus</taxon>
    </lineage>
</organism>
<dbReference type="InterPro" id="IPR015330">
    <property type="entry name" value="DNA_primase/pol_bifunc_N"/>
</dbReference>
<evidence type="ECO:0000256" key="2">
    <source>
        <dbReference type="ARBA" id="ARBA00022801"/>
    </source>
</evidence>
<dbReference type="RefSeq" id="WP_185677191.1">
    <property type="nucleotide sequence ID" value="NZ_JACHVB010000063.1"/>
</dbReference>
<feature type="domain" description="SF3 helicase" evidence="4">
    <location>
        <begin position="350"/>
        <end position="509"/>
    </location>
</feature>
<keyword evidence="3" id="KW-0067">ATP-binding</keyword>
<dbReference type="Gene3D" id="3.40.50.300">
    <property type="entry name" value="P-loop containing nucleotide triphosphate hydrolases"/>
    <property type="match status" value="1"/>
</dbReference>
<dbReference type="GO" id="GO:0016787">
    <property type="term" value="F:hydrolase activity"/>
    <property type="evidence" value="ECO:0007669"/>
    <property type="project" value="UniProtKB-KW"/>
</dbReference>
<dbReference type="InterPro" id="IPR006500">
    <property type="entry name" value="Helicase_put_C_phage/plasmid"/>
</dbReference>
<keyword evidence="1" id="KW-0547">Nucleotide-binding</keyword>
<dbReference type="Pfam" id="PF08706">
    <property type="entry name" value="D5_N"/>
    <property type="match status" value="1"/>
</dbReference>
<dbReference type="PROSITE" id="PS51206">
    <property type="entry name" value="SF3_HELICASE_1"/>
    <property type="match status" value="1"/>
</dbReference>
<dbReference type="InterPro" id="IPR014015">
    <property type="entry name" value="Helicase_SF3_DNA-vir"/>
</dbReference>
<gene>
    <name evidence="5" type="ORF">H5P28_18595</name>
</gene>
<dbReference type="AlphaFoldDB" id="A0A842HMG9"/>
<dbReference type="SUPFAM" id="SSF52540">
    <property type="entry name" value="P-loop containing nucleoside triphosphate hydrolases"/>
    <property type="match status" value="1"/>
</dbReference>
<dbReference type="InterPro" id="IPR014818">
    <property type="entry name" value="Phage/plasmid_primase_P4_C"/>
</dbReference>
<comment type="caution">
    <text evidence="5">The sequence shown here is derived from an EMBL/GenBank/DDBJ whole genome shotgun (WGS) entry which is preliminary data.</text>
</comment>
<dbReference type="PANTHER" id="PTHR35372:SF2">
    <property type="entry name" value="SF3 HELICASE DOMAIN-CONTAINING PROTEIN"/>
    <property type="match status" value="1"/>
</dbReference>
<dbReference type="EMBL" id="JACHVB010000063">
    <property type="protein sequence ID" value="MBC2596281.1"/>
    <property type="molecule type" value="Genomic_DNA"/>
</dbReference>
<dbReference type="InterPro" id="IPR027417">
    <property type="entry name" value="P-loop_NTPase"/>
</dbReference>
<evidence type="ECO:0000313" key="6">
    <source>
        <dbReference type="Proteomes" id="UP000546464"/>
    </source>
</evidence>
<dbReference type="InterPro" id="IPR051620">
    <property type="entry name" value="ORF904-like_C"/>
</dbReference>
<name>A0A842HMG9_9BACT</name>
<dbReference type="GO" id="GO:0005524">
    <property type="term" value="F:ATP binding"/>
    <property type="evidence" value="ECO:0007669"/>
    <property type="project" value="UniProtKB-KW"/>
</dbReference>
<dbReference type="InterPro" id="IPR045455">
    <property type="entry name" value="NrS-1_pol-like_helicase"/>
</dbReference>
<evidence type="ECO:0000256" key="3">
    <source>
        <dbReference type="ARBA" id="ARBA00022840"/>
    </source>
</evidence>
<keyword evidence="6" id="KW-1185">Reference proteome</keyword>
<evidence type="ECO:0000259" key="4">
    <source>
        <dbReference type="PROSITE" id="PS51206"/>
    </source>
</evidence>